<reference evidence="2" key="2">
    <citation type="journal article" date="2015" name="Fish Shellfish Immunol.">
        <title>Early steps in the European eel (Anguilla anguilla)-Vibrio vulnificus interaction in the gills: Role of the RtxA13 toxin.</title>
        <authorList>
            <person name="Callol A."/>
            <person name="Pajuelo D."/>
            <person name="Ebbesson L."/>
            <person name="Teles M."/>
            <person name="MacKenzie S."/>
            <person name="Amaro C."/>
        </authorList>
    </citation>
    <scope>NUCLEOTIDE SEQUENCE</scope>
</reference>
<name>A0A0E9VGU4_ANGAN</name>
<sequence length="26" mass="2772">MEFRPGEGLGLDQPSSPTLPPSLQCD</sequence>
<reference evidence="2" key="1">
    <citation type="submission" date="2014-11" db="EMBL/GenBank/DDBJ databases">
        <authorList>
            <person name="Amaro Gonzalez C."/>
        </authorList>
    </citation>
    <scope>NUCLEOTIDE SEQUENCE</scope>
</reference>
<dbReference type="AlphaFoldDB" id="A0A0E9VGU4"/>
<evidence type="ECO:0000313" key="2">
    <source>
        <dbReference type="EMBL" id="JAH76665.1"/>
    </source>
</evidence>
<feature type="region of interest" description="Disordered" evidence="1">
    <location>
        <begin position="1"/>
        <end position="26"/>
    </location>
</feature>
<organism evidence="2">
    <name type="scientific">Anguilla anguilla</name>
    <name type="common">European freshwater eel</name>
    <name type="synonym">Muraena anguilla</name>
    <dbReference type="NCBI Taxonomy" id="7936"/>
    <lineage>
        <taxon>Eukaryota</taxon>
        <taxon>Metazoa</taxon>
        <taxon>Chordata</taxon>
        <taxon>Craniata</taxon>
        <taxon>Vertebrata</taxon>
        <taxon>Euteleostomi</taxon>
        <taxon>Actinopterygii</taxon>
        <taxon>Neopterygii</taxon>
        <taxon>Teleostei</taxon>
        <taxon>Anguilliformes</taxon>
        <taxon>Anguillidae</taxon>
        <taxon>Anguilla</taxon>
    </lineage>
</organism>
<accession>A0A0E9VGU4</accession>
<proteinExistence type="predicted"/>
<protein>
    <submittedName>
        <fullName evidence="2">Uncharacterized protein</fullName>
    </submittedName>
</protein>
<dbReference type="EMBL" id="GBXM01031912">
    <property type="protein sequence ID" value="JAH76665.1"/>
    <property type="molecule type" value="Transcribed_RNA"/>
</dbReference>
<evidence type="ECO:0000256" key="1">
    <source>
        <dbReference type="SAM" id="MobiDB-lite"/>
    </source>
</evidence>